<comment type="similarity">
    <text evidence="1">Belongs to the LysR transcriptional regulatory family.</text>
</comment>
<dbReference type="Pfam" id="PF03466">
    <property type="entry name" value="LysR_substrate"/>
    <property type="match status" value="1"/>
</dbReference>
<comment type="caution">
    <text evidence="6">The sequence shown here is derived from an EMBL/GenBank/DDBJ whole genome shotgun (WGS) entry which is preliminary data.</text>
</comment>
<dbReference type="Proteomes" id="UP000689967">
    <property type="component" value="Unassembled WGS sequence"/>
</dbReference>
<keyword evidence="7" id="KW-1185">Reference proteome</keyword>
<dbReference type="PANTHER" id="PTHR30126">
    <property type="entry name" value="HTH-TYPE TRANSCRIPTIONAL REGULATOR"/>
    <property type="match status" value="1"/>
</dbReference>
<sequence>MPEPSLRQLRTFLAVVEAGSVSSAARLLHLTQPAVSQQLRELERGLGVRLLDRAAGRMIPNAAGAALLEPARRATSAAADAMAAAAEHGRGETGRLRLGTGATACIHLLPPVLQRVKAAMPGLVLSVAIGNTGELLPRLEAGDLDVVLATLPVPAGRALSTTRLMSDPLLALLPAAGGEGPITAKALGAWPLILYEQGGNTRAVTDAWFRRAGVKPEPVMALGSVEAIKTLVGSGLGAAVLPALALREPPPGTVTRPLRPAAARSLGCVLRKEKVLDRGLRLFLAELNREVRTDDPAAAAEFPASR</sequence>
<evidence type="ECO:0000313" key="7">
    <source>
        <dbReference type="Proteomes" id="UP000689967"/>
    </source>
</evidence>
<proteinExistence type="inferred from homology"/>
<evidence type="ECO:0000256" key="3">
    <source>
        <dbReference type="ARBA" id="ARBA00023125"/>
    </source>
</evidence>
<feature type="domain" description="HTH lysR-type" evidence="5">
    <location>
        <begin position="4"/>
        <end position="61"/>
    </location>
</feature>
<name>A0ABS6H8T8_9PROT</name>
<protein>
    <submittedName>
        <fullName evidence="6">LysR family transcriptional regulator</fullName>
    </submittedName>
</protein>
<keyword evidence="2" id="KW-0805">Transcription regulation</keyword>
<gene>
    <name evidence="6" type="ORF">JJQ90_10475</name>
</gene>
<dbReference type="Pfam" id="PF00126">
    <property type="entry name" value="HTH_1"/>
    <property type="match status" value="1"/>
</dbReference>
<organism evidence="6 7">
    <name type="scientific">Falsiroseomonas oleicola</name>
    <dbReference type="NCBI Taxonomy" id="2801474"/>
    <lineage>
        <taxon>Bacteria</taxon>
        <taxon>Pseudomonadati</taxon>
        <taxon>Pseudomonadota</taxon>
        <taxon>Alphaproteobacteria</taxon>
        <taxon>Acetobacterales</taxon>
        <taxon>Roseomonadaceae</taxon>
        <taxon>Falsiroseomonas</taxon>
    </lineage>
</organism>
<evidence type="ECO:0000256" key="4">
    <source>
        <dbReference type="ARBA" id="ARBA00023163"/>
    </source>
</evidence>
<evidence type="ECO:0000256" key="1">
    <source>
        <dbReference type="ARBA" id="ARBA00009437"/>
    </source>
</evidence>
<dbReference type="RefSeq" id="WP_216875009.1">
    <property type="nucleotide sequence ID" value="NZ_JAERQM010000002.1"/>
</dbReference>
<keyword evidence="3" id="KW-0238">DNA-binding</keyword>
<evidence type="ECO:0000256" key="2">
    <source>
        <dbReference type="ARBA" id="ARBA00023015"/>
    </source>
</evidence>
<dbReference type="InterPro" id="IPR005119">
    <property type="entry name" value="LysR_subst-bd"/>
</dbReference>
<dbReference type="EMBL" id="JAERQM010000002">
    <property type="protein sequence ID" value="MBU8544133.1"/>
    <property type="molecule type" value="Genomic_DNA"/>
</dbReference>
<dbReference type="PROSITE" id="PS50931">
    <property type="entry name" value="HTH_LYSR"/>
    <property type="match status" value="1"/>
</dbReference>
<dbReference type="PANTHER" id="PTHR30126:SF39">
    <property type="entry name" value="HTH-TYPE TRANSCRIPTIONAL REGULATOR CYSL"/>
    <property type="match status" value="1"/>
</dbReference>
<evidence type="ECO:0000259" key="5">
    <source>
        <dbReference type="PROSITE" id="PS50931"/>
    </source>
</evidence>
<dbReference type="InterPro" id="IPR000847">
    <property type="entry name" value="LysR_HTH_N"/>
</dbReference>
<reference evidence="6 7" key="1">
    <citation type="submission" date="2021-01" db="EMBL/GenBank/DDBJ databases">
        <title>Roseomonas sp. nov, a bacterium isolated from an oil production mixture in Yumen Oilfield.</title>
        <authorList>
            <person name="Wu D."/>
        </authorList>
    </citation>
    <scope>NUCLEOTIDE SEQUENCE [LARGE SCALE GENOMIC DNA]</scope>
    <source>
        <strain evidence="6 7">ROY-5-3</strain>
    </source>
</reference>
<evidence type="ECO:0000313" key="6">
    <source>
        <dbReference type="EMBL" id="MBU8544133.1"/>
    </source>
</evidence>
<accession>A0ABS6H8T8</accession>
<keyword evidence="4" id="KW-0804">Transcription</keyword>
<dbReference type="CDD" id="cd05466">
    <property type="entry name" value="PBP2_LTTR_substrate"/>
    <property type="match status" value="1"/>
</dbReference>